<dbReference type="Pfam" id="PF19851">
    <property type="entry name" value="DUF6326"/>
    <property type="match status" value="1"/>
</dbReference>
<evidence type="ECO:0000313" key="3">
    <source>
        <dbReference type="Proteomes" id="UP000033048"/>
    </source>
</evidence>
<dbReference type="KEGG" id="mmet:MCMEM_1051"/>
<dbReference type="InterPro" id="IPR046289">
    <property type="entry name" value="DUF6326"/>
</dbReference>
<evidence type="ECO:0000313" key="2">
    <source>
        <dbReference type="EMBL" id="AKB85104.1"/>
    </source>
</evidence>
<feature type="transmembrane region" description="Helical" evidence="1">
    <location>
        <begin position="63"/>
        <end position="85"/>
    </location>
</feature>
<sequence length="143" mass="16124">MNPDESTPTFLEDVKINVKIKLSALWVAVLGLYIYADFFYLFLPGEMENMMTGYMGPFPATQMALLSAMVLMMIPILMIFMSLVLPAKANRWTNIIVGTLYVVVGIGTMMGESWAFYILGHSVVIMLLLLIVGYAWKWPKQEA</sequence>
<dbReference type="Proteomes" id="UP000033048">
    <property type="component" value="Chromosome"/>
</dbReference>
<feature type="transmembrane region" description="Helical" evidence="1">
    <location>
        <begin position="116"/>
        <end position="136"/>
    </location>
</feature>
<protein>
    <submittedName>
        <fullName evidence="2">Uncharacterized protein</fullName>
    </submittedName>
</protein>
<keyword evidence="1" id="KW-0472">Membrane</keyword>
<name>A0A0E3X0A8_METMT</name>
<dbReference type="OrthoDB" id="359182at2157"/>
<accession>A0A0E3X0A8</accession>
<gene>
    <name evidence="2" type="ORF">MCMEM_1051</name>
</gene>
<keyword evidence="1" id="KW-0812">Transmembrane</keyword>
<dbReference type="AlphaFoldDB" id="A0A0E3X0A8"/>
<dbReference type="GeneID" id="24893583"/>
<organism evidence="2 3">
    <name type="scientific">Methanococcoides methylutens MM1</name>
    <dbReference type="NCBI Taxonomy" id="1434104"/>
    <lineage>
        <taxon>Archaea</taxon>
        <taxon>Methanobacteriati</taxon>
        <taxon>Methanobacteriota</taxon>
        <taxon>Stenosarchaea group</taxon>
        <taxon>Methanomicrobia</taxon>
        <taxon>Methanosarcinales</taxon>
        <taxon>Methanosarcinaceae</taxon>
        <taxon>Methanococcoides</taxon>
    </lineage>
</organism>
<evidence type="ECO:0000256" key="1">
    <source>
        <dbReference type="SAM" id="Phobius"/>
    </source>
</evidence>
<dbReference type="EMBL" id="CP009518">
    <property type="protein sequence ID" value="AKB85104.1"/>
    <property type="molecule type" value="Genomic_DNA"/>
</dbReference>
<dbReference type="STRING" id="1434104.MCMEM_1051"/>
<keyword evidence="1" id="KW-1133">Transmembrane helix</keyword>
<proteinExistence type="predicted"/>
<feature type="transmembrane region" description="Helical" evidence="1">
    <location>
        <begin position="24"/>
        <end position="43"/>
    </location>
</feature>
<feature type="transmembrane region" description="Helical" evidence="1">
    <location>
        <begin position="92"/>
        <end position="110"/>
    </location>
</feature>
<keyword evidence="3" id="KW-1185">Reference proteome</keyword>
<dbReference type="RefSeq" id="WP_048205239.1">
    <property type="nucleotide sequence ID" value="NZ_CP009518.1"/>
</dbReference>
<dbReference type="HOGENOM" id="CLU_150007_0_0_2"/>
<reference evidence="2 3" key="1">
    <citation type="submission" date="2014-07" db="EMBL/GenBank/DDBJ databases">
        <title>Methanogenic archaea and the global carbon cycle.</title>
        <authorList>
            <person name="Henriksen J.R."/>
            <person name="Luke J."/>
            <person name="Reinhart S."/>
            <person name="Benedict M.N."/>
            <person name="Youngblut N.D."/>
            <person name="Metcalf M.E."/>
            <person name="Whitaker R.J."/>
            <person name="Metcalf W.W."/>
        </authorList>
    </citation>
    <scope>NUCLEOTIDE SEQUENCE [LARGE SCALE GENOMIC DNA]</scope>
    <source>
        <strain evidence="2 3">MM1</strain>
    </source>
</reference>